<dbReference type="EMBL" id="CACTIH010002677">
    <property type="protein sequence ID" value="CAA2976962.1"/>
    <property type="molecule type" value="Genomic_DNA"/>
</dbReference>
<feature type="non-terminal residue" evidence="1">
    <location>
        <position position="1"/>
    </location>
</feature>
<evidence type="ECO:0000313" key="1">
    <source>
        <dbReference type="EMBL" id="CAA2976962.1"/>
    </source>
</evidence>
<accession>A0A8S0RDJ8</accession>
<feature type="non-terminal residue" evidence="1">
    <location>
        <position position="52"/>
    </location>
</feature>
<protein>
    <submittedName>
        <fullName evidence="1">Uncharacterized protein</fullName>
    </submittedName>
</protein>
<proteinExistence type="predicted"/>
<dbReference type="Gramene" id="OE9A032666T1">
    <property type="protein sequence ID" value="OE9A032666C1"/>
    <property type="gene ID" value="OE9A032666"/>
</dbReference>
<dbReference type="Proteomes" id="UP000594638">
    <property type="component" value="Unassembled WGS sequence"/>
</dbReference>
<reference evidence="1 2" key="1">
    <citation type="submission" date="2019-12" db="EMBL/GenBank/DDBJ databases">
        <authorList>
            <person name="Alioto T."/>
            <person name="Alioto T."/>
            <person name="Gomez Garrido J."/>
        </authorList>
    </citation>
    <scope>NUCLEOTIDE SEQUENCE [LARGE SCALE GENOMIC DNA]</scope>
</reference>
<evidence type="ECO:0000313" key="2">
    <source>
        <dbReference type="Proteomes" id="UP000594638"/>
    </source>
</evidence>
<name>A0A8S0RDJ8_OLEEU</name>
<dbReference type="AlphaFoldDB" id="A0A8S0RDJ8"/>
<keyword evidence="2" id="KW-1185">Reference proteome</keyword>
<sequence length="52" mass="5174">TGAGRNGLLAGDGGEFVSGFAVVGVGGFVLPARPEMWSIYVAGCLAGDMDDL</sequence>
<comment type="caution">
    <text evidence="1">The sequence shown here is derived from an EMBL/GenBank/DDBJ whole genome shotgun (WGS) entry which is preliminary data.</text>
</comment>
<organism evidence="1 2">
    <name type="scientific">Olea europaea subsp. europaea</name>
    <dbReference type="NCBI Taxonomy" id="158383"/>
    <lineage>
        <taxon>Eukaryota</taxon>
        <taxon>Viridiplantae</taxon>
        <taxon>Streptophyta</taxon>
        <taxon>Embryophyta</taxon>
        <taxon>Tracheophyta</taxon>
        <taxon>Spermatophyta</taxon>
        <taxon>Magnoliopsida</taxon>
        <taxon>eudicotyledons</taxon>
        <taxon>Gunneridae</taxon>
        <taxon>Pentapetalae</taxon>
        <taxon>asterids</taxon>
        <taxon>lamiids</taxon>
        <taxon>Lamiales</taxon>
        <taxon>Oleaceae</taxon>
        <taxon>Oleeae</taxon>
        <taxon>Olea</taxon>
    </lineage>
</organism>
<gene>
    <name evidence="1" type="ORF">OLEA9_A032666</name>
</gene>